<protein>
    <submittedName>
        <fullName evidence="2">Uncharacterized protein</fullName>
    </submittedName>
</protein>
<name>A0A0H2WHP5_BURMA</name>
<feature type="compositionally biased region" description="Low complexity" evidence="1">
    <location>
        <begin position="1"/>
        <end position="17"/>
    </location>
</feature>
<reference evidence="2 3" key="1">
    <citation type="journal article" date="2004" name="Proc. Natl. Acad. Sci. U.S.A.">
        <title>Structural flexibility in the Burkholderia mallei genome.</title>
        <authorList>
            <person name="Nierman W.C."/>
            <person name="DeShazer D."/>
            <person name="Kim H.S."/>
            <person name="Tettelin H."/>
            <person name="Nelson K.E."/>
            <person name="Feldblyum T."/>
            <person name="Ulrich R.L."/>
            <person name="Ronning C.M."/>
            <person name="Brinkac L.M."/>
            <person name="Daugherty S.C."/>
            <person name="Davidsen T.D."/>
            <person name="Deboy R.T."/>
            <person name="Dimitrov G."/>
            <person name="Dodson R.J."/>
            <person name="Durkin A.S."/>
            <person name="Gwinn M.L."/>
            <person name="Haft D.H."/>
            <person name="Khouri H."/>
            <person name="Kolonay J.F."/>
            <person name="Madupu R."/>
            <person name="Mohammoud Y."/>
            <person name="Nelson W.C."/>
            <person name="Radune D."/>
            <person name="Romero C.M."/>
            <person name="Sarria S."/>
            <person name="Selengut J."/>
            <person name="Shamblin C."/>
            <person name="Sullivan S.A."/>
            <person name="White O."/>
            <person name="Yu Y."/>
            <person name="Zafar N."/>
            <person name="Zhou L."/>
            <person name="Fraser C.M."/>
        </authorList>
    </citation>
    <scope>NUCLEOTIDE SEQUENCE [LARGE SCALE GENOMIC DNA]</scope>
    <source>
        <strain evidence="2 3">ATCC 23344</strain>
    </source>
</reference>
<dbReference type="KEGG" id="bma:BMA0921"/>
<evidence type="ECO:0000313" key="3">
    <source>
        <dbReference type="Proteomes" id="UP000006693"/>
    </source>
</evidence>
<organism evidence="2 3">
    <name type="scientific">Burkholderia mallei (strain ATCC 23344)</name>
    <dbReference type="NCBI Taxonomy" id="243160"/>
    <lineage>
        <taxon>Bacteria</taxon>
        <taxon>Pseudomonadati</taxon>
        <taxon>Pseudomonadota</taxon>
        <taxon>Betaproteobacteria</taxon>
        <taxon>Burkholderiales</taxon>
        <taxon>Burkholderiaceae</taxon>
        <taxon>Burkholderia</taxon>
        <taxon>pseudomallei group</taxon>
    </lineage>
</organism>
<sequence length="194" mass="21538">MRTAPPAARPASTAAGRPSGGIGFERVGCDRTRRMLQRLEQAAAHVLPCGARIVRLPRRPGVRQVEHAFDGLRAARELRLRAAERFAHPFGKPRHLVRARIRIRFQRGARMAVMLGIELDALDRPLALARLVVRLERYPNRSRSEQHDLPLFAAATRASVSAAIRPARSGRAARRDSADETRQRSIGTARGKVV</sequence>
<evidence type="ECO:0000256" key="1">
    <source>
        <dbReference type="SAM" id="MobiDB-lite"/>
    </source>
</evidence>
<dbReference type="HOGENOM" id="CLU_1400174_0_0_4"/>
<feature type="region of interest" description="Disordered" evidence="1">
    <location>
        <begin position="1"/>
        <end position="22"/>
    </location>
</feature>
<keyword evidence="3" id="KW-1185">Reference proteome</keyword>
<gene>
    <name evidence="2" type="ordered locus">BMA0921</name>
</gene>
<proteinExistence type="predicted"/>
<evidence type="ECO:0000313" key="2">
    <source>
        <dbReference type="EMBL" id="AAU49040.1"/>
    </source>
</evidence>
<dbReference type="Proteomes" id="UP000006693">
    <property type="component" value="Chromosome 1"/>
</dbReference>
<feature type="region of interest" description="Disordered" evidence="1">
    <location>
        <begin position="163"/>
        <end position="194"/>
    </location>
</feature>
<dbReference type="AlphaFoldDB" id="A0A0H2WHP5"/>
<accession>A0A0H2WHP5</accession>
<feature type="compositionally biased region" description="Basic and acidic residues" evidence="1">
    <location>
        <begin position="173"/>
        <end position="183"/>
    </location>
</feature>
<dbReference type="EMBL" id="CP000010">
    <property type="protein sequence ID" value="AAU49040.1"/>
    <property type="molecule type" value="Genomic_DNA"/>
</dbReference>